<dbReference type="RefSeq" id="WP_013597316.1">
    <property type="nucleotide sequence ID" value="NC_015144.1"/>
</dbReference>
<accession>F0NXF0</accession>
<dbReference type="InterPro" id="IPR036291">
    <property type="entry name" value="NAD(P)-bd_dom_sf"/>
</dbReference>
<sequence length="242" mass="27553">MHTLGLIGKNISYSFSVKYFTEKFEQLNLGNYSYELFDLKNINEIETLFRNKNLLGFNITIPYKQAIIPYLDELSPEAKEVGAVNTVKIDNGKKIGYNTDVYGFEKSFVPMLSKHHQKALILGNGGASKAVVFVLNKLGIPYTIVSRNDKKLLHYDALDEDILASHQIIINCTPVGTYPQINATPKLPYQFLTDIHYLYDLIYNPEETKFLQLGKKKGAKTKNGLEMLHLQAEKSWEIWVGL</sequence>
<reference evidence="6" key="2">
    <citation type="journal article" date="2011" name="Stand. Genomic Sci.">
        <title>Complete genome sequence of Weeksella virosa type strain (9751T).</title>
        <authorList>
            <person name="Lang E."/>
            <person name="Teshima H."/>
            <person name="Lucas S."/>
            <person name="Lapidus A."/>
            <person name="Hammon N."/>
            <person name="Deshpande S."/>
            <person name="Nolan M."/>
            <person name="Cheng J."/>
            <person name="Pitluck S."/>
            <person name="Liolios K."/>
            <person name="Pagani I."/>
            <person name="Mikhailova N."/>
            <person name="Ivanova N."/>
            <person name="Mavromatis K."/>
            <person name="Pati A."/>
            <person name="Tapia R."/>
            <person name="Han C."/>
            <person name="Goodwin L."/>
            <person name="Chen A."/>
            <person name="Palaniappan K."/>
            <person name="Land M."/>
            <person name="Hauser L."/>
            <person name="Chang Y."/>
            <person name="Jeffries C."/>
            <person name="Brambilla E."/>
            <person name="Kopitz M."/>
            <person name="Rohde M."/>
            <person name="Goker M."/>
            <person name="Tindall B."/>
            <person name="Detter J."/>
            <person name="Woyke T."/>
            <person name="Bristow J."/>
            <person name="Eisen J."/>
            <person name="Markowitz V."/>
            <person name="Hugenholtz P."/>
            <person name="Klenk H."/>
            <person name="Kyrpides N."/>
        </authorList>
    </citation>
    <scope>NUCLEOTIDE SEQUENCE [LARGE SCALE GENOMIC DNA]</scope>
    <source>
        <strain evidence="6">ATCC 43766 / DSM 16922 / JCM 21250 / NBRC 16016 / NCTC 11634 / CL345/78</strain>
    </source>
</reference>
<proteinExistence type="predicted"/>
<evidence type="ECO:0000256" key="1">
    <source>
        <dbReference type="ARBA" id="ARBA00004871"/>
    </source>
</evidence>
<gene>
    <name evidence="5" type="ordered locus">Weevi_0202</name>
</gene>
<dbReference type="eggNOG" id="COG0169">
    <property type="taxonomic scope" value="Bacteria"/>
</dbReference>
<dbReference type="HOGENOM" id="CLU_044063_4_1_10"/>
<dbReference type="SUPFAM" id="SSF51735">
    <property type="entry name" value="NAD(P)-binding Rossmann-fold domains"/>
    <property type="match status" value="1"/>
</dbReference>
<dbReference type="GO" id="GO:0019632">
    <property type="term" value="P:shikimate metabolic process"/>
    <property type="evidence" value="ECO:0007669"/>
    <property type="project" value="TreeGrafter"/>
</dbReference>
<dbReference type="GO" id="GO:0004764">
    <property type="term" value="F:shikimate 3-dehydrogenase (NADP+) activity"/>
    <property type="evidence" value="ECO:0007669"/>
    <property type="project" value="InterPro"/>
</dbReference>
<dbReference type="STRING" id="865938.Weevi_0202"/>
<dbReference type="PANTHER" id="PTHR21089:SF1">
    <property type="entry name" value="BIFUNCTIONAL 3-DEHYDROQUINATE DEHYDRATASE_SHIKIMATE DEHYDROGENASE, CHLOROPLASTIC"/>
    <property type="match status" value="1"/>
</dbReference>
<dbReference type="KEGG" id="wvi:Weevi_0202"/>
<dbReference type="CDD" id="cd01065">
    <property type="entry name" value="NAD_bind_Shikimate_DH"/>
    <property type="match status" value="1"/>
</dbReference>
<dbReference type="AlphaFoldDB" id="F0NXF0"/>
<evidence type="ECO:0000313" key="6">
    <source>
        <dbReference type="Proteomes" id="UP000008641"/>
    </source>
</evidence>
<feature type="domain" description="Shikimate dehydrogenase substrate binding N-terminal" evidence="4">
    <location>
        <begin position="6"/>
        <end position="87"/>
    </location>
</feature>
<dbReference type="EMBL" id="CP002455">
    <property type="protein sequence ID" value="ADX66924.1"/>
    <property type="molecule type" value="Genomic_DNA"/>
</dbReference>
<dbReference type="SUPFAM" id="SSF53223">
    <property type="entry name" value="Aminoacid dehydrogenase-like, N-terminal domain"/>
    <property type="match status" value="1"/>
</dbReference>
<evidence type="ECO:0000313" key="5">
    <source>
        <dbReference type="EMBL" id="ADX66924.1"/>
    </source>
</evidence>
<keyword evidence="2" id="KW-0560">Oxidoreductase</keyword>
<evidence type="ECO:0000256" key="3">
    <source>
        <dbReference type="ARBA" id="ARBA00023141"/>
    </source>
</evidence>
<keyword evidence="6" id="KW-1185">Reference proteome</keyword>
<dbReference type="Gene3D" id="3.40.50.10860">
    <property type="entry name" value="Leucine Dehydrogenase, chain A, domain 1"/>
    <property type="match status" value="1"/>
</dbReference>
<dbReference type="GO" id="GO:0005829">
    <property type="term" value="C:cytosol"/>
    <property type="evidence" value="ECO:0007669"/>
    <property type="project" value="TreeGrafter"/>
</dbReference>
<keyword evidence="3" id="KW-0028">Amino-acid biosynthesis</keyword>
<dbReference type="Pfam" id="PF08501">
    <property type="entry name" value="Shikimate_dh_N"/>
    <property type="match status" value="1"/>
</dbReference>
<keyword evidence="3" id="KW-0057">Aromatic amino acid biosynthesis</keyword>
<comment type="pathway">
    <text evidence="1">Metabolic intermediate biosynthesis; chorismate biosynthesis; chorismate from D-erythrose 4-phosphate and phosphoenolpyruvate: step 4/7.</text>
</comment>
<dbReference type="PANTHER" id="PTHR21089">
    <property type="entry name" value="SHIKIMATE DEHYDROGENASE"/>
    <property type="match status" value="1"/>
</dbReference>
<dbReference type="Proteomes" id="UP000008641">
    <property type="component" value="Chromosome"/>
</dbReference>
<name>F0NXF0_WEEVC</name>
<protein>
    <submittedName>
        <fullName evidence="5">Shikimate dehydrogenase substrate binding domain protein</fullName>
    </submittedName>
</protein>
<dbReference type="OrthoDB" id="9792692at2"/>
<organism evidence="5 6">
    <name type="scientific">Weeksella virosa (strain ATCC 43766 / DSM 16922 / JCM 21250 / CCUG 30538 / CDC 9751 / IAM 14551 / NBRC 16016 / NCTC 11634 / CL345/78)</name>
    <dbReference type="NCBI Taxonomy" id="865938"/>
    <lineage>
        <taxon>Bacteria</taxon>
        <taxon>Pseudomonadati</taxon>
        <taxon>Bacteroidota</taxon>
        <taxon>Flavobacteriia</taxon>
        <taxon>Flavobacteriales</taxon>
        <taxon>Weeksellaceae</taxon>
        <taxon>Weeksella</taxon>
    </lineage>
</organism>
<evidence type="ECO:0000259" key="4">
    <source>
        <dbReference type="Pfam" id="PF08501"/>
    </source>
</evidence>
<dbReference type="InterPro" id="IPR046346">
    <property type="entry name" value="Aminoacid_DH-like_N_sf"/>
</dbReference>
<dbReference type="GO" id="GO:0009423">
    <property type="term" value="P:chorismate biosynthetic process"/>
    <property type="evidence" value="ECO:0007669"/>
    <property type="project" value="TreeGrafter"/>
</dbReference>
<dbReference type="GO" id="GO:0050661">
    <property type="term" value="F:NADP binding"/>
    <property type="evidence" value="ECO:0007669"/>
    <property type="project" value="TreeGrafter"/>
</dbReference>
<evidence type="ECO:0000256" key="2">
    <source>
        <dbReference type="ARBA" id="ARBA00023002"/>
    </source>
</evidence>
<dbReference type="Gene3D" id="3.40.50.720">
    <property type="entry name" value="NAD(P)-binding Rossmann-like Domain"/>
    <property type="match status" value="1"/>
</dbReference>
<dbReference type="InterPro" id="IPR013708">
    <property type="entry name" value="Shikimate_DH-bd_N"/>
</dbReference>
<dbReference type="InterPro" id="IPR022893">
    <property type="entry name" value="Shikimate_DH_fam"/>
</dbReference>
<dbReference type="GO" id="GO:0009073">
    <property type="term" value="P:aromatic amino acid family biosynthetic process"/>
    <property type="evidence" value="ECO:0007669"/>
    <property type="project" value="UniProtKB-KW"/>
</dbReference>
<reference evidence="5 6" key="1">
    <citation type="journal article" date="2011" name="Stand. Genomic Sci.">
        <title>Complete genome sequence of Weeksella virosa type strain (9751).</title>
        <authorList>
            <person name="Lang E."/>
            <person name="Teshima H."/>
            <person name="Lucas S."/>
            <person name="Lapidus A."/>
            <person name="Hammon N."/>
            <person name="Deshpande S."/>
            <person name="Nolan M."/>
            <person name="Cheng J.F."/>
            <person name="Pitluck S."/>
            <person name="Liolios K."/>
            <person name="Pagani I."/>
            <person name="Mikhailova N."/>
            <person name="Ivanova N."/>
            <person name="Mavromatis K."/>
            <person name="Pati A."/>
            <person name="Tapia R."/>
            <person name="Han C."/>
            <person name="Goodwin L."/>
            <person name="Chen A."/>
            <person name="Palaniappan K."/>
            <person name="Land M."/>
            <person name="Hauser L."/>
            <person name="Chang Y.J."/>
            <person name="Jeffries C.D."/>
            <person name="Brambilla E.M."/>
            <person name="Kopitz M."/>
            <person name="Rohde M."/>
            <person name="Goker M."/>
            <person name="Tindall B.J."/>
            <person name="Detter J.C."/>
            <person name="Woyke T."/>
            <person name="Bristow J."/>
            <person name="Eisen J.A."/>
            <person name="Markowitz V."/>
            <person name="Hugenholtz P."/>
            <person name="Klenk H.P."/>
            <person name="Kyrpides N.C."/>
        </authorList>
    </citation>
    <scope>NUCLEOTIDE SEQUENCE [LARGE SCALE GENOMIC DNA]</scope>
    <source>
        <strain evidence="6">ATCC 43766 / DSM 16922 / JCM 21250 / NBRC 16016 / NCTC 11634 / CL345/78</strain>
    </source>
</reference>